<evidence type="ECO:0000313" key="6">
    <source>
        <dbReference type="Proteomes" id="UP000745859"/>
    </source>
</evidence>
<dbReference type="PANTHER" id="PTHR47637">
    <property type="entry name" value="CHAPERONE SURA"/>
    <property type="match status" value="1"/>
</dbReference>
<dbReference type="InterPro" id="IPR000297">
    <property type="entry name" value="PPIase_PpiC"/>
</dbReference>
<dbReference type="Gene3D" id="3.10.50.40">
    <property type="match status" value="2"/>
</dbReference>
<dbReference type="InterPro" id="IPR050280">
    <property type="entry name" value="OMP_Chaperone_SurA"/>
</dbReference>
<feature type="domain" description="PpiC" evidence="4">
    <location>
        <begin position="175"/>
        <end position="275"/>
    </location>
</feature>
<dbReference type="SUPFAM" id="SSF54534">
    <property type="entry name" value="FKBP-like"/>
    <property type="match status" value="2"/>
</dbReference>
<sequence>MKFIKKSHVLMMLLLSVGFVNAQQKIKVDGVAAVVGDKIILDSDIVKYKQEIEARAEGDVNFNNCEVMEDIMTQKLLAHQAVIDSILVSDAEVNAGVQRTLEHFKSQMGDMNKVVSLYGFDDLEDLTSELTRIEKENLLIQRERQSVVSEVVVTPDEIRFFYNDLKSKGDLPSFGIEVELSQITIDAQPTEEAVKEVIDKLSQIRTDIENGYSMRLKAILYSEDPGVAQNGGLYTITRQSQFVKEFKEAAFSMEEGEVSEPFKSQFGYHILQVEKIKGQQRDVRHLLIQPKIEEEKLTAAKDKLEKVRAEILAGDITFEEAVVKYSDDKATRLNKGKLVNPYTNDAKFELNKMDPKLFAQVDKLSQNDITAPFYEETREGEKMYKIIKVTNRVDAHEADFAKDYVKIQQLALQKKEQETLDKWYTSRIKDTYVKLSADQETCDFKYKWLH</sequence>
<keyword evidence="2 5" id="KW-0413">Isomerase</keyword>
<protein>
    <submittedName>
        <fullName evidence="5">Peptidyl-prolyl cis-trans isomerase SurA</fullName>
        <ecNumber evidence="5">5.2.1.8</ecNumber>
    </submittedName>
</protein>
<gene>
    <name evidence="5" type="ORF">FHR24_002209</name>
</gene>
<dbReference type="Proteomes" id="UP000745859">
    <property type="component" value="Unassembled WGS sequence"/>
</dbReference>
<keyword evidence="2" id="KW-0697">Rotamase</keyword>
<evidence type="ECO:0000259" key="4">
    <source>
        <dbReference type="PROSITE" id="PS50198"/>
    </source>
</evidence>
<dbReference type="InterPro" id="IPR046357">
    <property type="entry name" value="PPIase_dom_sf"/>
</dbReference>
<reference evidence="5 6" key="1">
    <citation type="submission" date="2020-03" db="EMBL/GenBank/DDBJ databases">
        <title>Genomic Encyclopedia of Type Strains, Phase IV (KMG-IV): sequencing the most valuable type-strain genomes for metagenomic binning, comparative biology and taxonomic classification.</title>
        <authorList>
            <person name="Goeker M."/>
        </authorList>
    </citation>
    <scope>NUCLEOTIDE SEQUENCE [LARGE SCALE GENOMIC DNA]</scope>
    <source>
        <strain evidence="5 6">DSM 101599</strain>
    </source>
</reference>
<dbReference type="GO" id="GO:0003755">
    <property type="term" value="F:peptidyl-prolyl cis-trans isomerase activity"/>
    <property type="evidence" value="ECO:0007669"/>
    <property type="project" value="UniProtKB-EC"/>
</dbReference>
<organism evidence="5 6">
    <name type="scientific">Wenyingzhuangia heitensis</name>
    <dbReference type="NCBI Taxonomy" id="1487859"/>
    <lineage>
        <taxon>Bacteria</taxon>
        <taxon>Pseudomonadati</taxon>
        <taxon>Bacteroidota</taxon>
        <taxon>Flavobacteriia</taxon>
        <taxon>Flavobacteriales</taxon>
        <taxon>Flavobacteriaceae</taxon>
        <taxon>Wenyingzhuangia</taxon>
    </lineage>
</organism>
<dbReference type="PROSITE" id="PS50198">
    <property type="entry name" value="PPIC_PPIASE_2"/>
    <property type="match status" value="2"/>
</dbReference>
<proteinExistence type="predicted"/>
<keyword evidence="6" id="KW-1185">Reference proteome</keyword>
<name>A0ABX0UBS3_9FLAO</name>
<keyword evidence="1 3" id="KW-0732">Signal</keyword>
<evidence type="ECO:0000256" key="3">
    <source>
        <dbReference type="SAM" id="SignalP"/>
    </source>
</evidence>
<dbReference type="Gene3D" id="1.10.4030.10">
    <property type="entry name" value="Porin chaperone SurA, peptide-binding domain"/>
    <property type="match status" value="1"/>
</dbReference>
<feature type="domain" description="PpiC" evidence="4">
    <location>
        <begin position="278"/>
        <end position="391"/>
    </location>
</feature>
<accession>A0ABX0UBS3</accession>
<evidence type="ECO:0000256" key="2">
    <source>
        <dbReference type="PROSITE-ProRule" id="PRU00278"/>
    </source>
</evidence>
<dbReference type="RefSeq" id="WP_167188415.1">
    <property type="nucleotide sequence ID" value="NZ_JAASQL010000003.1"/>
</dbReference>
<dbReference type="EC" id="5.2.1.8" evidence="5"/>
<dbReference type="SUPFAM" id="SSF109998">
    <property type="entry name" value="Triger factor/SurA peptide-binding domain-like"/>
    <property type="match status" value="1"/>
</dbReference>
<evidence type="ECO:0000256" key="1">
    <source>
        <dbReference type="ARBA" id="ARBA00022729"/>
    </source>
</evidence>
<comment type="caution">
    <text evidence="5">The sequence shown here is derived from an EMBL/GenBank/DDBJ whole genome shotgun (WGS) entry which is preliminary data.</text>
</comment>
<dbReference type="InterPro" id="IPR027304">
    <property type="entry name" value="Trigger_fact/SurA_dom_sf"/>
</dbReference>
<feature type="chain" id="PRO_5045106621" evidence="3">
    <location>
        <begin position="23"/>
        <end position="450"/>
    </location>
</feature>
<dbReference type="EMBL" id="JAASQL010000003">
    <property type="protein sequence ID" value="NIJ45738.1"/>
    <property type="molecule type" value="Genomic_DNA"/>
</dbReference>
<dbReference type="Pfam" id="PF00639">
    <property type="entry name" value="Rotamase"/>
    <property type="match status" value="2"/>
</dbReference>
<dbReference type="PANTHER" id="PTHR47637:SF1">
    <property type="entry name" value="CHAPERONE SURA"/>
    <property type="match status" value="1"/>
</dbReference>
<evidence type="ECO:0000313" key="5">
    <source>
        <dbReference type="EMBL" id="NIJ45738.1"/>
    </source>
</evidence>
<feature type="signal peptide" evidence="3">
    <location>
        <begin position="1"/>
        <end position="22"/>
    </location>
</feature>